<dbReference type="Pfam" id="PF02801">
    <property type="entry name" value="Ketoacyl-synt_C"/>
    <property type="match status" value="1"/>
</dbReference>
<dbReference type="SMART" id="SM00825">
    <property type="entry name" value="PKS_KS"/>
    <property type="match status" value="1"/>
</dbReference>
<dbReference type="PANTHER" id="PTHR43775">
    <property type="entry name" value="FATTY ACID SYNTHASE"/>
    <property type="match status" value="1"/>
</dbReference>
<evidence type="ECO:0000259" key="6">
    <source>
        <dbReference type="PROSITE" id="PS52004"/>
    </source>
</evidence>
<proteinExistence type="inferred from homology"/>
<comment type="pathway">
    <text evidence="1">Lipid metabolism; fatty acid biosynthesis.</text>
</comment>
<dbReference type="PANTHER" id="PTHR43775:SF37">
    <property type="entry name" value="SI:DKEY-61P9.11"/>
    <property type="match status" value="1"/>
</dbReference>
<organism evidence="7 8">
    <name type="scientific">Dyella koreensis</name>
    <dbReference type="NCBI Taxonomy" id="311235"/>
    <lineage>
        <taxon>Bacteria</taxon>
        <taxon>Pseudomonadati</taxon>
        <taxon>Pseudomonadota</taxon>
        <taxon>Gammaproteobacteria</taxon>
        <taxon>Lysobacterales</taxon>
        <taxon>Rhodanobacteraceae</taxon>
        <taxon>Dyella</taxon>
    </lineage>
</organism>
<evidence type="ECO:0000256" key="3">
    <source>
        <dbReference type="ARBA" id="ARBA00022553"/>
    </source>
</evidence>
<dbReference type="CDD" id="cd00833">
    <property type="entry name" value="PKS"/>
    <property type="match status" value="1"/>
</dbReference>
<feature type="domain" description="Ketosynthase family 3 (KS3)" evidence="6">
    <location>
        <begin position="1"/>
        <end position="412"/>
    </location>
</feature>
<keyword evidence="2" id="KW-0596">Phosphopantetheine</keyword>
<evidence type="ECO:0000256" key="4">
    <source>
        <dbReference type="ARBA" id="ARBA00022679"/>
    </source>
</evidence>
<dbReference type="EMBL" id="JADIKD010000009">
    <property type="protein sequence ID" value="MFK2917201.1"/>
    <property type="molecule type" value="Genomic_DNA"/>
</dbReference>
<gene>
    <name evidence="7" type="ORF">ISS97_07995</name>
</gene>
<dbReference type="InterPro" id="IPR020841">
    <property type="entry name" value="PKS_Beta-ketoAc_synthase_dom"/>
</dbReference>
<name>A0ABW8K305_9GAMM</name>
<dbReference type="SUPFAM" id="SSF53901">
    <property type="entry name" value="Thiolase-like"/>
    <property type="match status" value="1"/>
</dbReference>
<keyword evidence="3" id="KW-0597">Phosphoprotein</keyword>
<keyword evidence="4 5" id="KW-0808">Transferase</keyword>
<evidence type="ECO:0000313" key="8">
    <source>
        <dbReference type="Proteomes" id="UP001620408"/>
    </source>
</evidence>
<dbReference type="PROSITE" id="PS00606">
    <property type="entry name" value="KS3_1"/>
    <property type="match status" value="1"/>
</dbReference>
<dbReference type="InterPro" id="IPR018201">
    <property type="entry name" value="Ketoacyl_synth_AS"/>
</dbReference>
<keyword evidence="8" id="KW-1185">Reference proteome</keyword>
<dbReference type="InterPro" id="IPR016039">
    <property type="entry name" value="Thiolase-like"/>
</dbReference>
<dbReference type="InterPro" id="IPR050091">
    <property type="entry name" value="PKS_NRPS_Biosynth_Enz"/>
</dbReference>
<evidence type="ECO:0000313" key="7">
    <source>
        <dbReference type="EMBL" id="MFK2917201.1"/>
    </source>
</evidence>
<evidence type="ECO:0000256" key="2">
    <source>
        <dbReference type="ARBA" id="ARBA00022450"/>
    </source>
</evidence>
<evidence type="ECO:0000256" key="5">
    <source>
        <dbReference type="RuleBase" id="RU003694"/>
    </source>
</evidence>
<dbReference type="PROSITE" id="PS52004">
    <property type="entry name" value="KS3_2"/>
    <property type="match status" value="1"/>
</dbReference>
<comment type="caution">
    <text evidence="7">The sequence shown here is derived from an EMBL/GenBank/DDBJ whole genome shotgun (WGS) entry which is preliminary data.</text>
</comment>
<dbReference type="Proteomes" id="UP001620408">
    <property type="component" value="Unassembled WGS sequence"/>
</dbReference>
<protein>
    <submittedName>
        <fullName evidence="7">Polyketide synthase</fullName>
    </submittedName>
</protein>
<dbReference type="InterPro" id="IPR014031">
    <property type="entry name" value="Ketoacyl_synth_C"/>
</dbReference>
<dbReference type="Gene3D" id="3.40.47.10">
    <property type="match status" value="1"/>
</dbReference>
<accession>A0ABW8K305</accession>
<reference evidence="7 8" key="1">
    <citation type="submission" date="2020-10" db="EMBL/GenBank/DDBJ databases">
        <title>Phylogeny of dyella-like bacteria.</title>
        <authorList>
            <person name="Fu J."/>
        </authorList>
    </citation>
    <scope>NUCLEOTIDE SEQUENCE [LARGE SCALE GENOMIC DNA]</scope>
    <source>
        <strain evidence="7 8">BB4</strain>
    </source>
</reference>
<sequence length="416" mass="44333">MTVIAGMSCHFPGAEGLDAYWRLIKANQSAIETPPSRRDELVRQIDELKIPIWGGYISHEDTFDADRFQIPQREVDCMDPQQKLVLTHACRALEDAGLSADALKGGRVGVFVGAMANDLAYLKWNDLPKVEAANVTGNGLCLIANRLSYELDLHGPSMTVDTACSSSLVAVHQAVRALRDRECDLVLVAGVNVILSALLQKFYQMAGVGSPDGYCRSFSADANGIGRSEGIGVLVLCREQDLPSARQRGYAVVGGSRVNHGGQSSRFTAPNIQAQVALLREAYAEAGIQPHDVAYVEGHGTGTRQGDRMEIKALQEVFDGRESACALGAVKSLIGHTEAASGMAGLIKVALMLHHGYMPASAYADTPAPLLDAASPIQLIPDARPLSPRQVYHMGVSAFGLGGTNAHVVLASHRAA</sequence>
<dbReference type="InterPro" id="IPR014030">
    <property type="entry name" value="Ketoacyl_synth_N"/>
</dbReference>
<comment type="similarity">
    <text evidence="5">Belongs to the thiolase-like superfamily. Beta-ketoacyl-ACP synthases family.</text>
</comment>
<evidence type="ECO:0000256" key="1">
    <source>
        <dbReference type="ARBA" id="ARBA00005194"/>
    </source>
</evidence>
<dbReference type="Pfam" id="PF00109">
    <property type="entry name" value="ketoacyl-synt"/>
    <property type="match status" value="1"/>
</dbReference>
<dbReference type="RefSeq" id="WP_379985365.1">
    <property type="nucleotide sequence ID" value="NZ_JADIKD010000009.1"/>
</dbReference>